<keyword evidence="13 14" id="KW-0472">Membrane</keyword>
<evidence type="ECO:0000256" key="8">
    <source>
        <dbReference type="ARBA" id="ARBA00022741"/>
    </source>
</evidence>
<organism evidence="16 17">
    <name type="scientific">Pullulanibacillus camelliae</name>
    <dbReference type="NCBI Taxonomy" id="1707096"/>
    <lineage>
        <taxon>Bacteria</taxon>
        <taxon>Bacillati</taxon>
        <taxon>Bacillota</taxon>
        <taxon>Bacilli</taxon>
        <taxon>Bacillales</taxon>
        <taxon>Sporolactobacillaceae</taxon>
        <taxon>Pullulanibacillus</taxon>
    </lineage>
</organism>
<dbReference type="GO" id="GO:0005524">
    <property type="term" value="F:ATP binding"/>
    <property type="evidence" value="ECO:0007669"/>
    <property type="project" value="UniProtKB-KW"/>
</dbReference>
<dbReference type="EC" id="2.7.13.3" evidence="3"/>
<evidence type="ECO:0000256" key="10">
    <source>
        <dbReference type="ARBA" id="ARBA00022840"/>
    </source>
</evidence>
<feature type="domain" description="Histidine kinase" evidence="15">
    <location>
        <begin position="479"/>
        <end position="693"/>
    </location>
</feature>
<name>A0A8J2VIH5_9BACL</name>
<feature type="transmembrane region" description="Helical" evidence="14">
    <location>
        <begin position="232"/>
        <end position="253"/>
    </location>
</feature>
<dbReference type="InterPro" id="IPR004358">
    <property type="entry name" value="Sig_transdc_His_kin-like_C"/>
</dbReference>
<evidence type="ECO:0000256" key="7">
    <source>
        <dbReference type="ARBA" id="ARBA00022692"/>
    </source>
</evidence>
<comment type="subcellular location">
    <subcellularLocation>
        <location evidence="2">Cell membrane</location>
        <topology evidence="2">Multi-pass membrane protein</topology>
    </subcellularLocation>
</comment>
<dbReference type="Proteomes" id="UP000628775">
    <property type="component" value="Unassembled WGS sequence"/>
</dbReference>
<feature type="transmembrane region" description="Helical" evidence="14">
    <location>
        <begin position="368"/>
        <end position="386"/>
    </location>
</feature>
<dbReference type="PANTHER" id="PTHR45528">
    <property type="entry name" value="SENSOR HISTIDINE KINASE CPXA"/>
    <property type="match status" value="1"/>
</dbReference>
<dbReference type="GO" id="GO:0000155">
    <property type="term" value="F:phosphorelay sensor kinase activity"/>
    <property type="evidence" value="ECO:0007669"/>
    <property type="project" value="InterPro"/>
</dbReference>
<keyword evidence="9 16" id="KW-0418">Kinase</keyword>
<evidence type="ECO:0000313" key="17">
    <source>
        <dbReference type="Proteomes" id="UP000628775"/>
    </source>
</evidence>
<keyword evidence="7 14" id="KW-0812">Transmembrane</keyword>
<dbReference type="SMART" id="SM00388">
    <property type="entry name" value="HisKA"/>
    <property type="match status" value="1"/>
</dbReference>
<dbReference type="EMBL" id="BMIR01000002">
    <property type="protein sequence ID" value="GGE30811.1"/>
    <property type="molecule type" value="Genomic_DNA"/>
</dbReference>
<keyword evidence="11 14" id="KW-1133">Transmembrane helix</keyword>
<dbReference type="Pfam" id="PF00512">
    <property type="entry name" value="HisKA"/>
    <property type="match status" value="1"/>
</dbReference>
<evidence type="ECO:0000256" key="1">
    <source>
        <dbReference type="ARBA" id="ARBA00000085"/>
    </source>
</evidence>
<evidence type="ECO:0000256" key="6">
    <source>
        <dbReference type="ARBA" id="ARBA00022679"/>
    </source>
</evidence>
<dbReference type="InterPro" id="IPR003661">
    <property type="entry name" value="HisK_dim/P_dom"/>
</dbReference>
<evidence type="ECO:0000256" key="4">
    <source>
        <dbReference type="ARBA" id="ARBA00022475"/>
    </source>
</evidence>
<dbReference type="Gene3D" id="1.10.287.130">
    <property type="match status" value="1"/>
</dbReference>
<evidence type="ECO:0000313" key="16">
    <source>
        <dbReference type="EMBL" id="GGE30811.1"/>
    </source>
</evidence>
<evidence type="ECO:0000256" key="3">
    <source>
        <dbReference type="ARBA" id="ARBA00012438"/>
    </source>
</evidence>
<protein>
    <recommendedName>
        <fullName evidence="3">histidine kinase</fullName>
        <ecNumber evidence="3">2.7.13.3</ecNumber>
    </recommendedName>
</protein>
<keyword evidence="5" id="KW-0597">Phosphoprotein</keyword>
<evidence type="ECO:0000256" key="14">
    <source>
        <dbReference type="SAM" id="Phobius"/>
    </source>
</evidence>
<reference evidence="16" key="1">
    <citation type="journal article" date="2014" name="Int. J. Syst. Evol. Microbiol.">
        <title>Complete genome sequence of Corynebacterium casei LMG S-19264T (=DSM 44701T), isolated from a smear-ripened cheese.</title>
        <authorList>
            <consortium name="US DOE Joint Genome Institute (JGI-PGF)"/>
            <person name="Walter F."/>
            <person name="Albersmeier A."/>
            <person name="Kalinowski J."/>
            <person name="Ruckert C."/>
        </authorList>
    </citation>
    <scope>NUCLEOTIDE SEQUENCE</scope>
    <source>
        <strain evidence="16">CGMCC 1.15371</strain>
    </source>
</reference>
<feature type="transmembrane region" description="Helical" evidence="14">
    <location>
        <begin position="313"/>
        <end position="330"/>
    </location>
</feature>
<reference evidence="16" key="2">
    <citation type="submission" date="2020-09" db="EMBL/GenBank/DDBJ databases">
        <authorList>
            <person name="Sun Q."/>
            <person name="Zhou Y."/>
        </authorList>
    </citation>
    <scope>NUCLEOTIDE SEQUENCE</scope>
    <source>
        <strain evidence="16">CGMCC 1.15371</strain>
    </source>
</reference>
<comment type="caution">
    <text evidence="16">The sequence shown here is derived from an EMBL/GenBank/DDBJ whole genome shotgun (WGS) entry which is preliminary data.</text>
</comment>
<feature type="transmembrane region" description="Helical" evidence="14">
    <location>
        <begin position="392"/>
        <end position="412"/>
    </location>
</feature>
<evidence type="ECO:0000256" key="9">
    <source>
        <dbReference type="ARBA" id="ARBA00022777"/>
    </source>
</evidence>
<evidence type="ECO:0000256" key="2">
    <source>
        <dbReference type="ARBA" id="ARBA00004651"/>
    </source>
</evidence>
<keyword evidence="17" id="KW-1185">Reference proteome</keyword>
<dbReference type="InterPro" id="IPR050398">
    <property type="entry name" value="HssS/ArlS-like"/>
</dbReference>
<keyword evidence="10" id="KW-0067">ATP-binding</keyword>
<proteinExistence type="predicted"/>
<evidence type="ECO:0000256" key="13">
    <source>
        <dbReference type="ARBA" id="ARBA00023136"/>
    </source>
</evidence>
<dbReference type="AlphaFoldDB" id="A0A8J2VIH5"/>
<dbReference type="InterPro" id="IPR005467">
    <property type="entry name" value="His_kinase_dom"/>
</dbReference>
<gene>
    <name evidence="16" type="ORF">GCM10011391_06780</name>
</gene>
<accession>A0A8J2VIH5</accession>
<keyword evidence="4" id="KW-1003">Cell membrane</keyword>
<keyword evidence="12" id="KW-0902">Two-component regulatory system</keyword>
<keyword evidence="6" id="KW-0808">Transferase</keyword>
<dbReference type="InterPro" id="IPR036097">
    <property type="entry name" value="HisK_dim/P_sf"/>
</dbReference>
<dbReference type="Pfam" id="PF02518">
    <property type="entry name" value="HATPase_c"/>
    <property type="match status" value="1"/>
</dbReference>
<dbReference type="PRINTS" id="PR00344">
    <property type="entry name" value="BCTRLSENSOR"/>
</dbReference>
<dbReference type="PROSITE" id="PS50109">
    <property type="entry name" value="HIS_KIN"/>
    <property type="match status" value="1"/>
</dbReference>
<comment type="catalytic activity">
    <reaction evidence="1">
        <text>ATP + protein L-histidine = ADP + protein N-phospho-L-histidine.</text>
        <dbReference type="EC" id="2.7.13.3"/>
    </reaction>
</comment>
<dbReference type="Gene3D" id="3.30.565.10">
    <property type="entry name" value="Histidine kinase-like ATPase, C-terminal domain"/>
    <property type="match status" value="1"/>
</dbReference>
<dbReference type="InterPro" id="IPR036890">
    <property type="entry name" value="HATPase_C_sf"/>
</dbReference>
<dbReference type="RefSeq" id="WP_188689186.1">
    <property type="nucleotide sequence ID" value="NZ_BMIR01000002.1"/>
</dbReference>
<sequence length="694" mass="78994">MGIKLKNRYLLIAMTLLLFTFGVTSLLTLLGQGDRYVKNYYQTSTFSNRLYQYIQYLSTYKLNPITKAEAAKNIQVSNDEIMNNYRLQFGDGTPTAKEKAKIRDALLSKKRKAIEDNFANKEKARASQSWLASSFHYYLKDIKTGAVYTDIHLKSDETINQFLKKQQMAYVKDYPSAGVGYLSTVGQNRFVSNDSALNQNASAYSGVIMVPASQQKNTVILKEAQEYHTKQMLFFVYCGVGLMSLITSLLLVWRFRVLMLFKKNQWQATYDRLPIDLCIVIFLLIGHHTLSIIEGYLNNFHYYGLFNLIKDYIISSIFIILTLVQIKWLWQRLSRQKDVQSEWKHTLIYRGSSGLSDALQLSSTGMQLLWLLFVVFCTGVGVPIVISNGADLIPFYVILFVIITLPTLLIAAKRIASFNRISRHVDNIAKGQVEASVPIEGWSTLRKLAENINTLKRGVVVARNEMSKSERLKTELITNVSHDLRTPLTSIITYSELLQAEGLSEKERRAYTEIIDRKSKRLKVLIEDLFEASKMATGNIELDKKKVDMGQLLQQALAENDERISASGLQFRVTKPDTPLYAVVDGQKLWRVFDNLIGNILKYSLENTRVFIGLKDNDGQLVITFKNITKYELSEDIDELFERFKRGDESRHTEGSGLGLAIAKSIIDLHDGSLDIEVDGDLFKVIILLEAARQ</sequence>
<evidence type="ECO:0000256" key="5">
    <source>
        <dbReference type="ARBA" id="ARBA00022553"/>
    </source>
</evidence>
<dbReference type="PANTHER" id="PTHR45528:SF1">
    <property type="entry name" value="SENSOR HISTIDINE KINASE CPXA"/>
    <property type="match status" value="1"/>
</dbReference>
<dbReference type="SUPFAM" id="SSF55874">
    <property type="entry name" value="ATPase domain of HSP90 chaperone/DNA topoisomerase II/histidine kinase"/>
    <property type="match status" value="1"/>
</dbReference>
<evidence type="ECO:0000259" key="15">
    <source>
        <dbReference type="PROSITE" id="PS50109"/>
    </source>
</evidence>
<feature type="transmembrane region" description="Helical" evidence="14">
    <location>
        <begin position="273"/>
        <end position="293"/>
    </location>
</feature>
<dbReference type="InterPro" id="IPR003594">
    <property type="entry name" value="HATPase_dom"/>
</dbReference>
<dbReference type="GO" id="GO:0005886">
    <property type="term" value="C:plasma membrane"/>
    <property type="evidence" value="ECO:0007669"/>
    <property type="project" value="UniProtKB-SubCell"/>
</dbReference>
<dbReference type="SMART" id="SM00387">
    <property type="entry name" value="HATPase_c"/>
    <property type="match status" value="1"/>
</dbReference>
<evidence type="ECO:0000256" key="12">
    <source>
        <dbReference type="ARBA" id="ARBA00023012"/>
    </source>
</evidence>
<keyword evidence="8" id="KW-0547">Nucleotide-binding</keyword>
<dbReference type="CDD" id="cd00082">
    <property type="entry name" value="HisKA"/>
    <property type="match status" value="1"/>
</dbReference>
<dbReference type="SUPFAM" id="SSF47384">
    <property type="entry name" value="Homodimeric domain of signal transducing histidine kinase"/>
    <property type="match status" value="1"/>
</dbReference>
<evidence type="ECO:0000256" key="11">
    <source>
        <dbReference type="ARBA" id="ARBA00022989"/>
    </source>
</evidence>
<dbReference type="FunFam" id="1.10.287.130:FF:000008">
    <property type="entry name" value="Two-component sensor histidine kinase"/>
    <property type="match status" value="1"/>
</dbReference>